<keyword evidence="6" id="KW-0539">Nucleus</keyword>
<dbReference type="InterPro" id="IPR042097">
    <property type="entry name" value="Aminopeptidase_N-like_N_sf"/>
</dbReference>
<comment type="subcellular location">
    <subcellularLocation>
        <location evidence="1">Nucleus</location>
    </subcellularLocation>
</comment>
<dbReference type="CDD" id="cd09839">
    <property type="entry name" value="M1_like_TAF2"/>
    <property type="match status" value="1"/>
</dbReference>
<dbReference type="Proteomes" id="UP000033483">
    <property type="component" value="Unassembled WGS sequence"/>
</dbReference>
<dbReference type="GO" id="GO:0000976">
    <property type="term" value="F:transcription cis-regulatory region binding"/>
    <property type="evidence" value="ECO:0007669"/>
    <property type="project" value="TreeGrafter"/>
</dbReference>
<evidence type="ECO:0000259" key="8">
    <source>
        <dbReference type="Pfam" id="PF25316"/>
    </source>
</evidence>
<accession>A0A0F4ZLA1</accession>
<evidence type="ECO:0000313" key="10">
    <source>
        <dbReference type="EMBL" id="KKA30911.1"/>
    </source>
</evidence>
<dbReference type="EMBL" id="LAEV01000191">
    <property type="protein sequence ID" value="KKA30911.1"/>
    <property type="molecule type" value="Genomic_DNA"/>
</dbReference>
<dbReference type="Pfam" id="PF25577">
    <property type="entry name" value="TPR_TAF2_C"/>
    <property type="match status" value="1"/>
</dbReference>
<evidence type="ECO:0000256" key="5">
    <source>
        <dbReference type="ARBA" id="ARBA00023163"/>
    </source>
</evidence>
<feature type="compositionally biased region" description="Polar residues" evidence="7">
    <location>
        <begin position="1578"/>
        <end position="1587"/>
    </location>
</feature>
<feature type="compositionally biased region" description="Low complexity" evidence="7">
    <location>
        <begin position="1443"/>
        <end position="1461"/>
    </location>
</feature>
<dbReference type="GO" id="GO:0005669">
    <property type="term" value="C:transcription factor TFIID complex"/>
    <property type="evidence" value="ECO:0007669"/>
    <property type="project" value="InterPro"/>
</dbReference>
<dbReference type="InterPro" id="IPR057345">
    <property type="entry name" value="Ig-like_TAF2"/>
</dbReference>
<feature type="region of interest" description="Disordered" evidence="7">
    <location>
        <begin position="1363"/>
        <end position="1394"/>
    </location>
</feature>
<evidence type="ECO:0000256" key="7">
    <source>
        <dbReference type="SAM" id="MobiDB-lite"/>
    </source>
</evidence>
<proteinExistence type="inferred from homology"/>
<feature type="region of interest" description="Disordered" evidence="7">
    <location>
        <begin position="1"/>
        <end position="26"/>
    </location>
</feature>
<feature type="compositionally biased region" description="Basic and acidic residues" evidence="7">
    <location>
        <begin position="1382"/>
        <end position="1394"/>
    </location>
</feature>
<comment type="caution">
    <text evidence="10">The sequence shown here is derived from an EMBL/GenBank/DDBJ whole genome shotgun (WGS) entry which is preliminary data.</text>
</comment>
<dbReference type="PANTHER" id="PTHR15137">
    <property type="entry name" value="TRANSCRIPTION INITIATION FACTOR TFIID"/>
    <property type="match status" value="1"/>
</dbReference>
<keyword evidence="5" id="KW-0804">Transcription</keyword>
<evidence type="ECO:0000256" key="3">
    <source>
        <dbReference type="ARBA" id="ARBA00017363"/>
    </source>
</evidence>
<evidence type="ECO:0000313" key="11">
    <source>
        <dbReference type="Proteomes" id="UP000033483"/>
    </source>
</evidence>
<dbReference type="InterPro" id="IPR037813">
    <property type="entry name" value="TAF2"/>
</dbReference>
<dbReference type="GO" id="GO:0003682">
    <property type="term" value="F:chromatin binding"/>
    <property type="evidence" value="ECO:0007669"/>
    <property type="project" value="TreeGrafter"/>
</dbReference>
<comment type="similarity">
    <text evidence="2">Belongs to the TAF2 family.</text>
</comment>
<name>A0A0F4ZLA1_9PEZI</name>
<protein>
    <recommendedName>
        <fullName evidence="3">Transcription initiation factor TFIID subunit 2</fullName>
    </recommendedName>
</protein>
<organism evidence="10 11">
    <name type="scientific">Thielaviopsis punctulata</name>
    <dbReference type="NCBI Taxonomy" id="72032"/>
    <lineage>
        <taxon>Eukaryota</taxon>
        <taxon>Fungi</taxon>
        <taxon>Dikarya</taxon>
        <taxon>Ascomycota</taxon>
        <taxon>Pezizomycotina</taxon>
        <taxon>Sordariomycetes</taxon>
        <taxon>Hypocreomycetidae</taxon>
        <taxon>Microascales</taxon>
        <taxon>Ceratocystidaceae</taxon>
        <taxon>Thielaviopsis</taxon>
    </lineage>
</organism>
<keyword evidence="11" id="KW-1185">Reference proteome</keyword>
<evidence type="ECO:0000256" key="2">
    <source>
        <dbReference type="ARBA" id="ARBA00010937"/>
    </source>
</evidence>
<feature type="domain" description="Transcription initiation factor TFIID subunit 2 TPR repeats" evidence="9">
    <location>
        <begin position="793"/>
        <end position="1082"/>
    </location>
</feature>
<dbReference type="InterPro" id="IPR057991">
    <property type="entry name" value="TPR_TAF2_C"/>
</dbReference>
<evidence type="ECO:0000256" key="6">
    <source>
        <dbReference type="ARBA" id="ARBA00023242"/>
    </source>
</evidence>
<feature type="region of interest" description="Disordered" evidence="7">
    <location>
        <begin position="1432"/>
        <end position="1607"/>
    </location>
</feature>
<dbReference type="SUPFAM" id="SSF63737">
    <property type="entry name" value="Leukotriene A4 hydrolase N-terminal domain"/>
    <property type="match status" value="1"/>
</dbReference>
<gene>
    <name evidence="10" type="ORF">TD95_002632</name>
</gene>
<dbReference type="PANTHER" id="PTHR15137:SF9">
    <property type="entry name" value="TRANSCRIPTION INITIATION FACTOR TFIID SUBUNIT 2"/>
    <property type="match status" value="1"/>
</dbReference>
<dbReference type="OrthoDB" id="308861at2759"/>
<evidence type="ECO:0000259" key="9">
    <source>
        <dbReference type="Pfam" id="PF25577"/>
    </source>
</evidence>
<sequence length="1607" mass="178988">MPTQESFDQPGQAGPLDDGTLPVPKEMESLPYSLSRQEVYVDVDFRNRKVSGVSEIWFTTFDSNNLPDIRIDARQCEIDLNNVTIELLRDGQRLSPVPVPATYQDPCALMDCPDSHVWDAGNHDLYKLRMLPLAQTRDVDFPAENRDLTEYRPLDGALRVKVSKDLFTSHRKPTLIKIKSSTAEPTSEIEHHDFILSVPFISKHIRDGLHFVGVEEGDSRYPHVYTRHSTEPGIASSIFPCIDDPGALCDWKIHVTCPKTLGYALKPKSPIAASATAAGAGAATDDNDNDWRYNNLTDEDKLLDMKVVCTGSMTDQIDDPDDETKYTISFSTESRTVSADKVAFAVGPFEHVDLWTQFRTEEDDDKMGTSALRVHGFCLPGRADEVRNTCAPMTMAADFLALNFSVYPFESFKMCFVDDLVPDVLPACSLSYISNRLLYPEDIIDTEVPTTEKLVYSLAAQWSGIQLFPNTRSDHWVTTGIAWFMTDLFMRKLCGNNDHRFRIKVAVDRLVDIDVDRPSLSEVGRFLHLGTFQQEFLQLKSRLVMFVLDKRLIKASGGSSGLTRIMSRLFLKARLASQGNDKIVCEKQGRSKLEAFWSEWVFGTGCPKLEVTPRFNKKRLCVEMTIRQTHASPDEPTRVLRKEDFLRHLLESRNGVEKVPPPHMFTGPITIRIHEADGTPYEHIVEIRDDTGIKRTTKFEIPYNTKYKRLKRTRRMKEKQTVTGKDDNADNDQEVFLYSLGDTLQTPGESETFMLREWDEATERQMDSESYEWIRMDTDFEWIGFIRTNMPGYMYVSQLQQDRDVVAQEDTLLYIRRERPHPVASTFLVRTLMDTRYFHGIRTMAAQLLQLQATEQTEMRGMVQLMEAFKHFFCYPGTASPRPNDFANKQQYLVQKTIPEALSRVRDKRGQCPTQVQNFLLDLLLYNNNSDNEYSDQFYVSTLIIAVATSLVPEKRNEPVFFIKSDVDEDRDKEAQQILARALEQINRFLRMDEWTNSYHNVWTVAGLEAKRLLMKAGVIETDPIDFVQYLQDETFDEVRIKAFEALVDLGLMAELPILRLLLCCLSTDRSPYVRDRLTKVFSYGLAGIAFGENVRAKPAAVKDKYTSNSKPKAGTDPAAADGLLAVDNMDLEMDADGHADAFGEGDDGLVVVENTAQELEARKAMFARRENLGDAINALRKEFEENYGDVETEIRRAVWKAVNSPVLGVSEKLTLLELCSTMFEESDRFILKVQYPRGWTVSRPPKIPGRIPKSVTIPSSFVPGSSIDPITPSGPPKKLILNRSGSISLKSKPVIKPIVSSKSISAKTPVSSTKPTISLSIKHEPPEIKPLVASTVTESPAPAPTSAKPLSAKRSAVDLDDIYGTSSSSRPPSVSVNTSKRPLDSPEDAPLKRIKVENKLRTTVRHVASTPTTPARLMFTFKSRKLRHACAHKGIPPPPKHAINASTSSSLSHASAVPASPAVPPKPEARSSLPDAPRHSLPDGKPSAPSSHSRPSIKIPSKISLKTHSGASSPARIASPRASPGPATLKSLMAAAGTPKMARKPLPGSGSGNPAVRQVANGAGSVGSGAQGRSQSPMGSGPSTPVNGVMKPRIKLMVKKPSTPAP</sequence>
<dbReference type="Gene3D" id="1.10.390.10">
    <property type="entry name" value="Neutral Protease Domain 2"/>
    <property type="match status" value="1"/>
</dbReference>
<feature type="domain" description="Transcription initiation factor TFIID subunit 2 Ig-like" evidence="8">
    <location>
        <begin position="604"/>
        <end position="791"/>
    </location>
</feature>
<dbReference type="GO" id="GO:0006367">
    <property type="term" value="P:transcription initiation at RNA polymerase II promoter"/>
    <property type="evidence" value="ECO:0007669"/>
    <property type="project" value="TreeGrafter"/>
</dbReference>
<dbReference type="GO" id="GO:0016251">
    <property type="term" value="F:RNA polymerase II general transcription initiation factor activity"/>
    <property type="evidence" value="ECO:0007669"/>
    <property type="project" value="TreeGrafter"/>
</dbReference>
<dbReference type="SUPFAM" id="SSF55486">
    <property type="entry name" value="Metalloproteases ('zincins'), catalytic domain"/>
    <property type="match status" value="1"/>
</dbReference>
<dbReference type="Gene3D" id="2.60.40.1730">
    <property type="entry name" value="tricorn interacting facor f3 domain"/>
    <property type="match status" value="1"/>
</dbReference>
<reference evidence="10 11" key="1">
    <citation type="submission" date="2015-03" db="EMBL/GenBank/DDBJ databases">
        <authorList>
            <person name="Radwan O."/>
            <person name="Al-Naeli F.A."/>
            <person name="Rendon G.A."/>
            <person name="Fields C."/>
        </authorList>
    </citation>
    <scope>NUCLEOTIDE SEQUENCE [LARGE SCALE GENOMIC DNA]</scope>
    <source>
        <strain evidence="10">CR-DP1</strain>
    </source>
</reference>
<evidence type="ECO:0000256" key="4">
    <source>
        <dbReference type="ARBA" id="ARBA00023015"/>
    </source>
</evidence>
<keyword evidence="4" id="KW-0805">Transcription regulation</keyword>
<dbReference type="InterPro" id="IPR027268">
    <property type="entry name" value="Peptidase_M4/M1_CTD_sf"/>
</dbReference>
<feature type="compositionally biased region" description="Low complexity" evidence="7">
    <location>
        <begin position="1490"/>
        <end position="1528"/>
    </location>
</feature>
<feature type="compositionally biased region" description="Low complexity" evidence="7">
    <location>
        <begin position="1366"/>
        <end position="1380"/>
    </location>
</feature>
<evidence type="ECO:0000256" key="1">
    <source>
        <dbReference type="ARBA" id="ARBA00004123"/>
    </source>
</evidence>
<dbReference type="Pfam" id="PF25316">
    <property type="entry name" value="TAF2_3rd"/>
    <property type="match status" value="1"/>
</dbReference>